<evidence type="ECO:0000313" key="7">
    <source>
        <dbReference type="EMBL" id="GAA5050667.1"/>
    </source>
</evidence>
<evidence type="ECO:0000256" key="4">
    <source>
        <dbReference type="ARBA" id="ARBA00023002"/>
    </source>
</evidence>
<protein>
    <submittedName>
        <fullName evidence="7">Cytochrome P450</fullName>
    </submittedName>
</protein>
<reference evidence="8" key="1">
    <citation type="journal article" date="2019" name="Int. J. Syst. Evol. Microbiol.">
        <title>The Global Catalogue of Microorganisms (GCM) 10K type strain sequencing project: providing services to taxonomists for standard genome sequencing and annotation.</title>
        <authorList>
            <consortium name="The Broad Institute Genomics Platform"/>
            <consortium name="The Broad Institute Genome Sequencing Center for Infectious Disease"/>
            <person name="Wu L."/>
            <person name="Ma J."/>
        </authorList>
    </citation>
    <scope>NUCLEOTIDE SEQUENCE [LARGE SCALE GENOMIC DNA]</scope>
    <source>
        <strain evidence="8">JCM 18298</strain>
    </source>
</reference>
<dbReference type="Gene3D" id="1.10.630.10">
    <property type="entry name" value="Cytochrome P450"/>
    <property type="match status" value="1"/>
</dbReference>
<dbReference type="InterPro" id="IPR002397">
    <property type="entry name" value="Cyt_P450_B"/>
</dbReference>
<evidence type="ECO:0000256" key="2">
    <source>
        <dbReference type="ARBA" id="ARBA00022617"/>
    </source>
</evidence>
<evidence type="ECO:0000256" key="1">
    <source>
        <dbReference type="ARBA" id="ARBA00010617"/>
    </source>
</evidence>
<keyword evidence="4" id="KW-0560">Oxidoreductase</keyword>
<comment type="caution">
    <text evidence="7">The sequence shown here is derived from an EMBL/GenBank/DDBJ whole genome shotgun (WGS) entry which is preliminary data.</text>
</comment>
<sequence>MVTPPDYVQHNSSPIQDYEERVALHSPEFSADPHRAYREMRERYGSLVPVELAPGVPATLVVGYRTALKILNDPDHFPADPRVWEKNVPADCPVLPVMQWRPNPPRSAGAEHSRYRAANVSALDGVDLHALHGIVETRAIPLINAFCAAGSADLVSQYAFPLAFDVVNAMLGCPPDISEKAVIATTAIFDGVNAEEGNRLFGEAVLELVRYKAANPGDDVTTRLLQHSAQLDETEAVHQLISIYGVAMGPMQSLIINTLRLILSDNRLGDNLLGGSMSTRDALDSVLFEDPPLANASCTYPRQPILIDGVWLPAHQPVVISLAGCNNDPAIGTRTNTGNRSHLAWGAGPHQCPSQSAAYLIAQESIDQLLDALPDLELAVPVEQLVWRPGSVQRTLADLPVRFPPSPPLQVQ</sequence>
<dbReference type="SUPFAM" id="SSF48264">
    <property type="entry name" value="Cytochrome P450"/>
    <property type="match status" value="1"/>
</dbReference>
<dbReference type="InterPro" id="IPR036396">
    <property type="entry name" value="Cyt_P450_sf"/>
</dbReference>
<dbReference type="RefSeq" id="WP_345495068.1">
    <property type="nucleotide sequence ID" value="NZ_BAABJM010000002.1"/>
</dbReference>
<keyword evidence="5" id="KW-0408">Iron</keyword>
<keyword evidence="6" id="KW-0503">Monooxygenase</keyword>
<keyword evidence="8" id="KW-1185">Reference proteome</keyword>
<name>A0ABP9K7L2_9NOCA</name>
<evidence type="ECO:0000256" key="3">
    <source>
        <dbReference type="ARBA" id="ARBA00022723"/>
    </source>
</evidence>
<dbReference type="PANTHER" id="PTHR46696:SF1">
    <property type="entry name" value="CYTOCHROME P450 YJIB-RELATED"/>
    <property type="match status" value="1"/>
</dbReference>
<proteinExistence type="inferred from homology"/>
<dbReference type="PRINTS" id="PR00359">
    <property type="entry name" value="BP450"/>
</dbReference>
<dbReference type="Proteomes" id="UP001500603">
    <property type="component" value="Unassembled WGS sequence"/>
</dbReference>
<gene>
    <name evidence="7" type="ORF">GCM10023318_21170</name>
</gene>
<comment type="similarity">
    <text evidence="1">Belongs to the cytochrome P450 family.</text>
</comment>
<evidence type="ECO:0000256" key="5">
    <source>
        <dbReference type="ARBA" id="ARBA00023004"/>
    </source>
</evidence>
<dbReference type="EMBL" id="BAABJM010000002">
    <property type="protein sequence ID" value="GAA5050667.1"/>
    <property type="molecule type" value="Genomic_DNA"/>
</dbReference>
<keyword evidence="3" id="KW-0479">Metal-binding</keyword>
<organism evidence="7 8">
    <name type="scientific">Nocardia callitridis</name>
    <dbReference type="NCBI Taxonomy" id="648753"/>
    <lineage>
        <taxon>Bacteria</taxon>
        <taxon>Bacillati</taxon>
        <taxon>Actinomycetota</taxon>
        <taxon>Actinomycetes</taxon>
        <taxon>Mycobacteriales</taxon>
        <taxon>Nocardiaceae</taxon>
        <taxon>Nocardia</taxon>
    </lineage>
</organism>
<accession>A0ABP9K7L2</accession>
<dbReference type="PANTHER" id="PTHR46696">
    <property type="entry name" value="P450, PUTATIVE (EUROFUNG)-RELATED"/>
    <property type="match status" value="1"/>
</dbReference>
<evidence type="ECO:0000256" key="6">
    <source>
        <dbReference type="ARBA" id="ARBA00023033"/>
    </source>
</evidence>
<evidence type="ECO:0000313" key="8">
    <source>
        <dbReference type="Proteomes" id="UP001500603"/>
    </source>
</evidence>
<keyword evidence="2" id="KW-0349">Heme</keyword>